<reference evidence="1" key="1">
    <citation type="submission" date="2014-12" db="EMBL/GenBank/DDBJ databases">
        <title>Insight into the proteome of Arion vulgaris.</title>
        <authorList>
            <person name="Aradska J."/>
            <person name="Bulat T."/>
            <person name="Smidak R."/>
            <person name="Sarate P."/>
            <person name="Gangsoo J."/>
            <person name="Sialana F."/>
            <person name="Bilban M."/>
            <person name="Lubec G."/>
        </authorList>
    </citation>
    <scope>NUCLEOTIDE SEQUENCE</scope>
    <source>
        <tissue evidence="1">Skin</tissue>
    </source>
</reference>
<feature type="non-terminal residue" evidence="1">
    <location>
        <position position="1"/>
    </location>
</feature>
<evidence type="ECO:0000313" key="1">
    <source>
        <dbReference type="EMBL" id="CEK48080.1"/>
    </source>
</evidence>
<feature type="non-terminal residue" evidence="1">
    <location>
        <position position="83"/>
    </location>
</feature>
<protein>
    <submittedName>
        <fullName evidence="1">Uncharacterized protein</fullName>
    </submittedName>
</protein>
<dbReference type="EMBL" id="HACG01001215">
    <property type="protein sequence ID" value="CEK48080.1"/>
    <property type="molecule type" value="Transcribed_RNA"/>
</dbReference>
<proteinExistence type="predicted"/>
<name>A0A0B6XXS3_9EUPU</name>
<organism evidence="1">
    <name type="scientific">Arion vulgaris</name>
    <dbReference type="NCBI Taxonomy" id="1028688"/>
    <lineage>
        <taxon>Eukaryota</taxon>
        <taxon>Metazoa</taxon>
        <taxon>Spiralia</taxon>
        <taxon>Lophotrochozoa</taxon>
        <taxon>Mollusca</taxon>
        <taxon>Gastropoda</taxon>
        <taxon>Heterobranchia</taxon>
        <taxon>Euthyneura</taxon>
        <taxon>Panpulmonata</taxon>
        <taxon>Eupulmonata</taxon>
        <taxon>Stylommatophora</taxon>
        <taxon>Helicina</taxon>
        <taxon>Arionoidea</taxon>
        <taxon>Arionidae</taxon>
        <taxon>Arion</taxon>
    </lineage>
</organism>
<gene>
    <name evidence="1" type="primary">ORF3047</name>
</gene>
<accession>A0A0B6XXS3</accession>
<sequence length="83" mass="8728">QVLKSIRKGKCSSGLHSCMITSMTASHVLPASIQSLSYTLVSPSTEVEMIVPPSTEVGMIVSPSTEIGKIVSPSTEVEMIVPP</sequence>
<dbReference type="AlphaFoldDB" id="A0A0B6XXS3"/>